<dbReference type="RefSeq" id="WP_148349690.1">
    <property type="nucleotide sequence ID" value="NZ_JBHSBF010000009.1"/>
</dbReference>
<protein>
    <submittedName>
        <fullName evidence="3">Uncharacterized protein</fullName>
    </submittedName>
</protein>
<reference evidence="3 4" key="1">
    <citation type="submission" date="2019-08" db="EMBL/GenBank/DDBJ databases">
        <title>Actinomadura sp. nov. CYP1-5 isolated from mountain soil.</title>
        <authorList>
            <person name="Songsumanus A."/>
            <person name="Kuncharoen N."/>
            <person name="Kudo T."/>
            <person name="Yuki M."/>
            <person name="Igarashi Y."/>
            <person name="Tanasupawat S."/>
        </authorList>
    </citation>
    <scope>NUCLEOTIDE SEQUENCE [LARGE SCALE GENOMIC DNA]</scope>
    <source>
        <strain evidence="3 4">GKU157</strain>
    </source>
</reference>
<evidence type="ECO:0000313" key="3">
    <source>
        <dbReference type="EMBL" id="TYC15895.1"/>
    </source>
</evidence>
<feature type="chain" id="PRO_5038576185" evidence="2">
    <location>
        <begin position="26"/>
        <end position="73"/>
    </location>
</feature>
<keyword evidence="4" id="KW-1185">Reference proteome</keyword>
<organism evidence="3 4">
    <name type="scientific">Actinomadura syzygii</name>
    <dbReference type="NCBI Taxonomy" id="1427538"/>
    <lineage>
        <taxon>Bacteria</taxon>
        <taxon>Bacillati</taxon>
        <taxon>Actinomycetota</taxon>
        <taxon>Actinomycetes</taxon>
        <taxon>Streptosporangiales</taxon>
        <taxon>Thermomonosporaceae</taxon>
        <taxon>Actinomadura</taxon>
    </lineage>
</organism>
<dbReference type="EMBL" id="VSFF01000004">
    <property type="protein sequence ID" value="TYC15895.1"/>
    <property type="molecule type" value="Genomic_DNA"/>
</dbReference>
<proteinExistence type="predicted"/>
<gene>
    <name evidence="3" type="ORF">FXF65_11175</name>
</gene>
<evidence type="ECO:0000256" key="2">
    <source>
        <dbReference type="SAM" id="SignalP"/>
    </source>
</evidence>
<sequence length="73" mass="7663">MTDFLAVLALTVAMLGAAARIPTAAADLLRACLPLIEAMNELRTALTSHSRAVPDEVPTEPERTGMETSSGKP</sequence>
<name>A0A5D0UE52_9ACTN</name>
<dbReference type="Proteomes" id="UP000322634">
    <property type="component" value="Unassembled WGS sequence"/>
</dbReference>
<comment type="caution">
    <text evidence="3">The sequence shown here is derived from an EMBL/GenBank/DDBJ whole genome shotgun (WGS) entry which is preliminary data.</text>
</comment>
<evidence type="ECO:0000256" key="1">
    <source>
        <dbReference type="SAM" id="MobiDB-lite"/>
    </source>
</evidence>
<evidence type="ECO:0000313" key="4">
    <source>
        <dbReference type="Proteomes" id="UP000322634"/>
    </source>
</evidence>
<accession>A0A5D0UE52</accession>
<feature type="region of interest" description="Disordered" evidence="1">
    <location>
        <begin position="49"/>
        <end position="73"/>
    </location>
</feature>
<keyword evidence="2" id="KW-0732">Signal</keyword>
<dbReference type="AlphaFoldDB" id="A0A5D0UE52"/>
<feature type="signal peptide" evidence="2">
    <location>
        <begin position="1"/>
        <end position="25"/>
    </location>
</feature>